<dbReference type="AlphaFoldDB" id="A0A3P3Z968"/>
<dbReference type="RefSeq" id="XP_001565696.1">
    <property type="nucleotide sequence ID" value="XM_001565646.1"/>
</dbReference>
<feature type="compositionally biased region" description="Low complexity" evidence="1">
    <location>
        <begin position="76"/>
        <end position="88"/>
    </location>
</feature>
<organism evidence="2 3">
    <name type="scientific">Leishmania braziliensis MHOM/BR/75/M2904</name>
    <dbReference type="NCBI Taxonomy" id="420245"/>
    <lineage>
        <taxon>Eukaryota</taxon>
        <taxon>Discoba</taxon>
        <taxon>Euglenozoa</taxon>
        <taxon>Kinetoplastea</taxon>
        <taxon>Metakinetoplastina</taxon>
        <taxon>Trypanosomatida</taxon>
        <taxon>Trypanosomatidae</taxon>
        <taxon>Leishmaniinae</taxon>
        <taxon>Leishmania</taxon>
        <taxon>Leishmania braziliensis species complex</taxon>
    </lineage>
</organism>
<gene>
    <name evidence="2" type="ORF">LBRM2904_25.2460</name>
</gene>
<evidence type="ECO:0000313" key="2">
    <source>
        <dbReference type="EMBL" id="SYZ66654.1"/>
    </source>
</evidence>
<protein>
    <submittedName>
        <fullName evidence="2">Hypothetical_protein</fullName>
    </submittedName>
</protein>
<dbReference type="VEuPathDB" id="TriTrypDB:LbrM.25.1940"/>
<evidence type="ECO:0000313" key="3">
    <source>
        <dbReference type="Proteomes" id="UP000319462"/>
    </source>
</evidence>
<dbReference type="EMBL" id="LS997624">
    <property type="protein sequence ID" value="SYZ66654.1"/>
    <property type="molecule type" value="Genomic_DNA"/>
</dbReference>
<name>A0A3P3Z968_LEIBR</name>
<dbReference type="Proteomes" id="UP000319462">
    <property type="component" value="Chromosome 25"/>
</dbReference>
<feature type="region of interest" description="Disordered" evidence="1">
    <location>
        <begin position="53"/>
        <end position="93"/>
    </location>
</feature>
<reference evidence="2 3" key="1">
    <citation type="submission" date="2018-09" db="EMBL/GenBank/DDBJ databases">
        <authorList>
            <person name="Peiro R."/>
            <person name="Begona"/>
            <person name="Cbmso G."/>
            <person name="Lopez M."/>
            <person name="Gonzalez S."/>
        </authorList>
    </citation>
    <scope>NUCLEOTIDE SEQUENCE [LARGE SCALE GENOMIC DNA]</scope>
</reference>
<sequence length="365" mass="38903">MTSGADGACHAFRYGGPAAVVDPLLSFLFDLRRMEDTVLSTLEHLGVQRHNLPRPFGGGSSASPPQAPATIGNDGAAALPSAPSLPMPVTDPIDSDAHEVVASRSAAPDSSVGGVTHQLLSWLDAQSSAPRSSSALSLRLLRLFVTAAEAGADVFVRDVATREDSHVGQAFKRTRPDKGAAPTEPNEDAVVHGTDSTVLHVGSLTAADIHTAVQEWRGYEKFLKRGVAEMKATLAAVTAAQPGNSYSCHAKWVEHTRSDAKVTSVVPGSAVLKRNYEELISLNDALATCQAAVHTAYVVLEDNLDVFLEEAQAVDRQERLFQHHLSAARSECAALHALRCHIKRARKALGRCIYGLPSTTNMQPR</sequence>
<accession>A0A3P3Z968</accession>
<evidence type="ECO:0000256" key="1">
    <source>
        <dbReference type="SAM" id="MobiDB-lite"/>
    </source>
</evidence>
<dbReference type="KEGG" id="lbz:LBRM_25_1940"/>
<proteinExistence type="predicted"/>